<dbReference type="RefSeq" id="XP_016250414.1">
    <property type="nucleotide sequence ID" value="XM_016392895.1"/>
</dbReference>
<dbReference type="HOGENOM" id="CLU_029368_0_0_1"/>
<dbReference type="GO" id="GO:0005975">
    <property type="term" value="P:carbohydrate metabolic process"/>
    <property type="evidence" value="ECO:0007669"/>
    <property type="project" value="InterPro"/>
</dbReference>
<dbReference type="SUPFAM" id="SSF51445">
    <property type="entry name" value="(Trans)glycosidases"/>
    <property type="match status" value="1"/>
</dbReference>
<sequence length="632" mass="71434">MAAEINLQEVGAHPSFERPNRFSVQIGLYLPGIRHADGFQVVVRIIHRDDRFNQTVSPQDFDLDWVDGSALDHWTKSIPITPVSGTHYGTEGVYLYRFQLWFTPGGGSRQLVTRWFTDPFARATDVGSLAAFTLSRSPTTFAWNDGSYKTPQLDDLVVYELQVEEFNDTFDGVAERLDYFRSLGVNCLELMPVTSTKLDFDWGYGPLHYFAPNARFGGPDGLKRLVDACHKADIAVILDVVYQHVDPSFPYKLVYQDVKDFPGTPQIDSPMIGGDGPFGPQIAFSKTFAQDYFACANRRWLEEYHVDGFRYDEVTDLFVSPTDSGYAKLCYDTYQCSTRIDRFRREAGSYSRIIQCAEALSKAREVLRGTYTSCAWQDDLLNKSESMIRNNVADADFAHFLDPNFCQYPSTKTVEDANGKSAEMPVAPFQYLETHDHSQLIVFAGTTGGGSYPSGDRSKFYKLQPFAVALYTLQGVPMLWQGQEFADNYQLPKSGDERVGLRRDTHWEFFYDEVGSTLVRLYRRLGMLRRTYPALRSRDSFFYFRQSLQGTQIVAYHRHAGPTSTAPEQFVMVLLNFADAAGSITLPFPKAGTWTEMIDADTRTLTVQVPVDGAEVSTDVPSHYGHVFVWAG</sequence>
<evidence type="ECO:0000313" key="2">
    <source>
        <dbReference type="EMBL" id="KIW30198.1"/>
    </source>
</evidence>
<feature type="domain" description="Glycosyl hydrolase family 13 catalytic" evidence="1">
    <location>
        <begin position="160"/>
        <end position="529"/>
    </location>
</feature>
<protein>
    <recommendedName>
        <fullName evidence="1">Glycosyl hydrolase family 13 catalytic domain-containing protein</fullName>
    </recommendedName>
</protein>
<dbReference type="InterPro" id="IPR006047">
    <property type="entry name" value="GH13_cat_dom"/>
</dbReference>
<organism evidence="2 3">
    <name type="scientific">Cladophialophora immunda</name>
    <dbReference type="NCBI Taxonomy" id="569365"/>
    <lineage>
        <taxon>Eukaryota</taxon>
        <taxon>Fungi</taxon>
        <taxon>Dikarya</taxon>
        <taxon>Ascomycota</taxon>
        <taxon>Pezizomycotina</taxon>
        <taxon>Eurotiomycetes</taxon>
        <taxon>Chaetothyriomycetidae</taxon>
        <taxon>Chaetothyriales</taxon>
        <taxon>Herpotrichiellaceae</taxon>
        <taxon>Cladophialophora</taxon>
    </lineage>
</organism>
<dbReference type="GeneID" id="27345152"/>
<dbReference type="Proteomes" id="UP000054466">
    <property type="component" value="Unassembled WGS sequence"/>
</dbReference>
<evidence type="ECO:0000313" key="3">
    <source>
        <dbReference type="Proteomes" id="UP000054466"/>
    </source>
</evidence>
<name>A0A0D2CGE4_9EURO</name>
<dbReference type="OrthoDB" id="204980at2759"/>
<dbReference type="STRING" id="569365.A0A0D2CGE4"/>
<dbReference type="VEuPathDB" id="FungiDB:PV07_05958"/>
<gene>
    <name evidence="2" type="ORF">PV07_05958</name>
</gene>
<dbReference type="Gene3D" id="3.20.20.80">
    <property type="entry name" value="Glycosidases"/>
    <property type="match status" value="1"/>
</dbReference>
<reference evidence="2 3" key="1">
    <citation type="submission" date="2015-01" db="EMBL/GenBank/DDBJ databases">
        <title>The Genome Sequence of Cladophialophora immunda CBS83496.</title>
        <authorList>
            <consortium name="The Broad Institute Genomics Platform"/>
            <person name="Cuomo C."/>
            <person name="de Hoog S."/>
            <person name="Gorbushina A."/>
            <person name="Stielow B."/>
            <person name="Teixiera M."/>
            <person name="Abouelleil A."/>
            <person name="Chapman S.B."/>
            <person name="Priest M."/>
            <person name="Young S.K."/>
            <person name="Wortman J."/>
            <person name="Nusbaum C."/>
            <person name="Birren B."/>
        </authorList>
    </citation>
    <scope>NUCLEOTIDE SEQUENCE [LARGE SCALE GENOMIC DNA]</scope>
    <source>
        <strain evidence="2 3">CBS 83496</strain>
    </source>
</reference>
<dbReference type="SMART" id="SM00642">
    <property type="entry name" value="Aamy"/>
    <property type="match status" value="1"/>
</dbReference>
<accession>A0A0D2CGE4</accession>
<dbReference type="AlphaFoldDB" id="A0A0D2CGE4"/>
<dbReference type="EMBL" id="KN847042">
    <property type="protein sequence ID" value="KIW30198.1"/>
    <property type="molecule type" value="Genomic_DNA"/>
</dbReference>
<evidence type="ECO:0000259" key="1">
    <source>
        <dbReference type="SMART" id="SM00642"/>
    </source>
</evidence>
<proteinExistence type="predicted"/>
<dbReference type="Pfam" id="PF00128">
    <property type="entry name" value="Alpha-amylase"/>
    <property type="match status" value="1"/>
</dbReference>
<dbReference type="InterPro" id="IPR017853">
    <property type="entry name" value="GH"/>
</dbReference>
<dbReference type="PANTHER" id="PTHR43002">
    <property type="entry name" value="GLYCOGEN DEBRANCHING ENZYME"/>
    <property type="match status" value="1"/>
</dbReference>
<keyword evidence="3" id="KW-1185">Reference proteome</keyword>